<feature type="transmembrane region" description="Helical" evidence="7">
    <location>
        <begin position="14"/>
        <end position="31"/>
    </location>
</feature>
<comment type="similarity">
    <text evidence="2 7">Belongs to the MgtC/SapB family.</text>
</comment>
<dbReference type="PANTHER" id="PTHR33778">
    <property type="entry name" value="PROTEIN MGTC"/>
    <property type="match status" value="1"/>
</dbReference>
<keyword evidence="6 7" id="KW-0472">Membrane</keyword>
<accession>A0A917GNK6</accession>
<feature type="transmembrane region" description="Helical" evidence="7">
    <location>
        <begin position="78"/>
        <end position="98"/>
    </location>
</feature>
<keyword evidence="5 7" id="KW-1133">Transmembrane helix</keyword>
<dbReference type="AlphaFoldDB" id="A0A917GNK6"/>
<dbReference type="PRINTS" id="PR01837">
    <property type="entry name" value="MGTCSAPBPROT"/>
</dbReference>
<keyword evidence="4 7" id="KW-0812">Transmembrane</keyword>
<evidence type="ECO:0000256" key="7">
    <source>
        <dbReference type="RuleBase" id="RU365041"/>
    </source>
</evidence>
<sequence>MEIVDPNWQAQLEMFVHVLIAVVLGGLVGMEREAVRRPAGVRTYAILSGAACLLVVLTDVIISFFSSESVLSVMRTDPVRVVEAIITGTAFLGAGTIFRHRNNNVEGLTTAASMLLVASVGIAVALDQIYLAVMVTALTLILLRVARKFLTQH</sequence>
<keyword evidence="3" id="KW-1003">Cell membrane</keyword>
<feature type="domain" description="MgtC/SapB/SrpB/YhiD N-terminal" evidence="8">
    <location>
        <begin position="19"/>
        <end position="149"/>
    </location>
</feature>
<keyword evidence="7" id="KW-0997">Cell inner membrane</keyword>
<comment type="caution">
    <text evidence="9">The sequence shown here is derived from an EMBL/GenBank/DDBJ whole genome shotgun (WGS) entry which is preliminary data.</text>
</comment>
<evidence type="ECO:0000313" key="10">
    <source>
        <dbReference type="Proteomes" id="UP000627715"/>
    </source>
</evidence>
<dbReference type="PANTHER" id="PTHR33778:SF1">
    <property type="entry name" value="MAGNESIUM TRANSPORTER YHID-RELATED"/>
    <property type="match status" value="1"/>
</dbReference>
<name>A0A917GNK6_9GAMM</name>
<dbReference type="OrthoDB" id="9811198at2"/>
<comment type="subcellular location">
    <subcellularLocation>
        <location evidence="7">Cell inner membrane</location>
        <topology evidence="7">Multi-pass membrane protein</topology>
    </subcellularLocation>
    <subcellularLocation>
        <location evidence="1">Cell membrane</location>
        <topology evidence="1">Multi-pass membrane protein</topology>
    </subcellularLocation>
</comment>
<organism evidence="9 10">
    <name type="scientific">Pseudohongiella nitratireducens</name>
    <dbReference type="NCBI Taxonomy" id="1768907"/>
    <lineage>
        <taxon>Bacteria</taxon>
        <taxon>Pseudomonadati</taxon>
        <taxon>Pseudomonadota</taxon>
        <taxon>Gammaproteobacteria</taxon>
        <taxon>Pseudomonadales</taxon>
        <taxon>Pseudohongiellaceae</taxon>
        <taxon>Pseudohongiella</taxon>
    </lineage>
</organism>
<feature type="transmembrane region" description="Helical" evidence="7">
    <location>
        <begin position="43"/>
        <end position="66"/>
    </location>
</feature>
<feature type="transmembrane region" description="Helical" evidence="7">
    <location>
        <begin position="129"/>
        <end position="146"/>
    </location>
</feature>
<evidence type="ECO:0000256" key="4">
    <source>
        <dbReference type="ARBA" id="ARBA00022692"/>
    </source>
</evidence>
<evidence type="ECO:0000256" key="3">
    <source>
        <dbReference type="ARBA" id="ARBA00022475"/>
    </source>
</evidence>
<reference evidence="9" key="2">
    <citation type="submission" date="2020-09" db="EMBL/GenBank/DDBJ databases">
        <authorList>
            <person name="Sun Q."/>
            <person name="Zhou Y."/>
        </authorList>
    </citation>
    <scope>NUCLEOTIDE SEQUENCE</scope>
    <source>
        <strain evidence="9">CGMCC 1.15425</strain>
    </source>
</reference>
<evidence type="ECO:0000313" key="9">
    <source>
        <dbReference type="EMBL" id="GGG52272.1"/>
    </source>
</evidence>
<dbReference type="Pfam" id="PF02308">
    <property type="entry name" value="MgtC"/>
    <property type="match status" value="1"/>
</dbReference>
<keyword evidence="10" id="KW-1185">Reference proteome</keyword>
<evidence type="ECO:0000256" key="6">
    <source>
        <dbReference type="ARBA" id="ARBA00023136"/>
    </source>
</evidence>
<feature type="transmembrane region" description="Helical" evidence="7">
    <location>
        <begin position="105"/>
        <end position="123"/>
    </location>
</feature>
<evidence type="ECO:0000256" key="1">
    <source>
        <dbReference type="ARBA" id="ARBA00004651"/>
    </source>
</evidence>
<dbReference type="EMBL" id="BMIY01000003">
    <property type="protein sequence ID" value="GGG52272.1"/>
    <property type="molecule type" value="Genomic_DNA"/>
</dbReference>
<proteinExistence type="inferred from homology"/>
<dbReference type="InterPro" id="IPR049177">
    <property type="entry name" value="MgtC_SapB_SrpB_YhiD_N"/>
</dbReference>
<evidence type="ECO:0000256" key="2">
    <source>
        <dbReference type="ARBA" id="ARBA00009298"/>
    </source>
</evidence>
<protein>
    <recommendedName>
        <fullName evidence="7">Protein MgtC</fullName>
    </recommendedName>
</protein>
<evidence type="ECO:0000256" key="5">
    <source>
        <dbReference type="ARBA" id="ARBA00022989"/>
    </source>
</evidence>
<dbReference type="InterPro" id="IPR003416">
    <property type="entry name" value="MgtC/SapB/SrpB/YhiD_fam"/>
</dbReference>
<gene>
    <name evidence="9" type="ORF">GCM10011403_06840</name>
</gene>
<dbReference type="RefSeq" id="WP_068809812.1">
    <property type="nucleotide sequence ID" value="NZ_BMIY01000003.1"/>
</dbReference>
<dbReference type="Proteomes" id="UP000627715">
    <property type="component" value="Unassembled WGS sequence"/>
</dbReference>
<evidence type="ECO:0000259" key="8">
    <source>
        <dbReference type="Pfam" id="PF02308"/>
    </source>
</evidence>
<dbReference type="GO" id="GO:0005886">
    <property type="term" value="C:plasma membrane"/>
    <property type="evidence" value="ECO:0007669"/>
    <property type="project" value="UniProtKB-SubCell"/>
</dbReference>
<reference evidence="9" key="1">
    <citation type="journal article" date="2014" name="Int. J. Syst. Evol. Microbiol.">
        <title>Complete genome sequence of Corynebacterium casei LMG S-19264T (=DSM 44701T), isolated from a smear-ripened cheese.</title>
        <authorList>
            <consortium name="US DOE Joint Genome Institute (JGI-PGF)"/>
            <person name="Walter F."/>
            <person name="Albersmeier A."/>
            <person name="Kalinowski J."/>
            <person name="Ruckert C."/>
        </authorList>
    </citation>
    <scope>NUCLEOTIDE SEQUENCE</scope>
    <source>
        <strain evidence="9">CGMCC 1.15425</strain>
    </source>
</reference>